<evidence type="ECO:0000259" key="1">
    <source>
        <dbReference type="PROSITE" id="PS51819"/>
    </source>
</evidence>
<dbReference type="InterPro" id="IPR037523">
    <property type="entry name" value="VOC_core"/>
</dbReference>
<dbReference type="Pfam" id="PF00903">
    <property type="entry name" value="Glyoxalase"/>
    <property type="match status" value="2"/>
</dbReference>
<accession>A0ABQ4SYE2</accession>
<dbReference type="Proteomes" id="UP001055102">
    <property type="component" value="Unassembled WGS sequence"/>
</dbReference>
<reference evidence="2" key="1">
    <citation type="journal article" date="2021" name="Front. Microbiol.">
        <title>Comprehensive Comparative Genomics and Phenotyping of Methylobacterium Species.</title>
        <authorList>
            <person name="Alessa O."/>
            <person name="Ogura Y."/>
            <person name="Fujitani Y."/>
            <person name="Takami H."/>
            <person name="Hayashi T."/>
            <person name="Sahin N."/>
            <person name="Tani A."/>
        </authorList>
    </citation>
    <scope>NUCLEOTIDE SEQUENCE</scope>
    <source>
        <strain evidence="2">LMG 23639</strain>
    </source>
</reference>
<dbReference type="InterPro" id="IPR052164">
    <property type="entry name" value="Anthracycline_SecMetBiosynth"/>
</dbReference>
<name>A0ABQ4SYE2_9HYPH</name>
<dbReference type="InterPro" id="IPR029068">
    <property type="entry name" value="Glyas_Bleomycin-R_OHBP_Dase"/>
</dbReference>
<evidence type="ECO:0000313" key="3">
    <source>
        <dbReference type="Proteomes" id="UP001055102"/>
    </source>
</evidence>
<dbReference type="InterPro" id="IPR004360">
    <property type="entry name" value="Glyas_Fos-R_dOase_dom"/>
</dbReference>
<organism evidence="2 3">
    <name type="scientific">Methylobacterium jeotgali</name>
    <dbReference type="NCBI Taxonomy" id="381630"/>
    <lineage>
        <taxon>Bacteria</taxon>
        <taxon>Pseudomonadati</taxon>
        <taxon>Pseudomonadota</taxon>
        <taxon>Alphaproteobacteria</taxon>
        <taxon>Hyphomicrobiales</taxon>
        <taxon>Methylobacteriaceae</taxon>
        <taxon>Methylobacterium</taxon>
    </lineage>
</organism>
<keyword evidence="3" id="KW-1185">Reference proteome</keyword>
<dbReference type="PANTHER" id="PTHR33993">
    <property type="entry name" value="GLYOXALASE-RELATED"/>
    <property type="match status" value="1"/>
</dbReference>
<gene>
    <name evidence="2" type="ORF">AOPFMNJM_2246</name>
</gene>
<sequence>MGSFVWHELLTSDLDGAREFYAAVAGWRVEDSGMPGMRYLLGHAGAVPVCGLMAFPEGCLEASPDEGERTGWLGYVGVPDVEAAAEQVRQAGGAIRREPDDIPGIGRFAIAADPEGTVFILFRPSAPPPGERPAPGTPGLFAWNELHTRDGETALAFYAGLLGWQKMEAVDMGAMGTYQCFGLDGVAIGGAFSDPSAAKPHWLHYVAVEDIDAGAARVTKAGGTVAAGPHPVPGGAWIIHARDPQGGAFALVGPRAAG</sequence>
<dbReference type="PROSITE" id="PS51819">
    <property type="entry name" value="VOC"/>
    <property type="match status" value="2"/>
</dbReference>
<reference evidence="2" key="2">
    <citation type="submission" date="2021-08" db="EMBL/GenBank/DDBJ databases">
        <authorList>
            <person name="Tani A."/>
            <person name="Ola A."/>
            <person name="Ogura Y."/>
            <person name="Katsura K."/>
            <person name="Hayashi T."/>
        </authorList>
    </citation>
    <scope>NUCLEOTIDE SEQUENCE</scope>
    <source>
        <strain evidence="2">LMG 23639</strain>
    </source>
</reference>
<evidence type="ECO:0000313" key="2">
    <source>
        <dbReference type="EMBL" id="GJE06923.1"/>
    </source>
</evidence>
<dbReference type="SUPFAM" id="SSF54593">
    <property type="entry name" value="Glyoxalase/Bleomycin resistance protein/Dihydroxybiphenyl dioxygenase"/>
    <property type="match status" value="2"/>
</dbReference>
<feature type="domain" description="VOC" evidence="1">
    <location>
        <begin position="140"/>
        <end position="254"/>
    </location>
</feature>
<feature type="domain" description="VOC" evidence="1">
    <location>
        <begin position="3"/>
        <end position="124"/>
    </location>
</feature>
<dbReference type="CDD" id="cd07247">
    <property type="entry name" value="SgaA_N_like"/>
    <property type="match status" value="2"/>
</dbReference>
<dbReference type="PANTHER" id="PTHR33993:SF14">
    <property type="entry name" value="GB|AAF24581.1"/>
    <property type="match status" value="1"/>
</dbReference>
<dbReference type="EMBL" id="BPQR01000038">
    <property type="protein sequence ID" value="GJE06923.1"/>
    <property type="molecule type" value="Genomic_DNA"/>
</dbReference>
<proteinExistence type="predicted"/>
<dbReference type="Gene3D" id="3.10.180.10">
    <property type="entry name" value="2,3-Dihydroxybiphenyl 1,2-Dioxygenase, domain 1"/>
    <property type="match status" value="2"/>
</dbReference>
<dbReference type="RefSeq" id="WP_238275823.1">
    <property type="nucleotide sequence ID" value="NZ_BPQR01000038.1"/>
</dbReference>
<comment type="caution">
    <text evidence="2">The sequence shown here is derived from an EMBL/GenBank/DDBJ whole genome shotgun (WGS) entry which is preliminary data.</text>
</comment>
<protein>
    <submittedName>
        <fullName evidence="2">Glyoxylase CFP32</fullName>
    </submittedName>
</protein>